<dbReference type="Proteomes" id="UP000663792">
    <property type="component" value="Unassembled WGS sequence"/>
</dbReference>
<dbReference type="InterPro" id="IPR001020">
    <property type="entry name" value="PTS_HPr_His_P_site"/>
</dbReference>
<evidence type="ECO:0000256" key="2">
    <source>
        <dbReference type="ARBA" id="ARBA00004496"/>
    </source>
</evidence>
<evidence type="ECO:0000256" key="5">
    <source>
        <dbReference type="ARBA" id="ARBA00022683"/>
    </source>
</evidence>
<accession>A0A939BXC1</accession>
<dbReference type="PROSITE" id="PS51350">
    <property type="entry name" value="PTS_HPR_DOM"/>
    <property type="match status" value="1"/>
</dbReference>
<evidence type="ECO:0000313" key="8">
    <source>
        <dbReference type="Proteomes" id="UP000663792"/>
    </source>
</evidence>
<comment type="function">
    <text evidence="1">General (non sugar-specific) component of the phosphoenolpyruvate-dependent sugar phosphotransferase system (sugar PTS). This major carbohydrate active-transport system catalyzes the phosphorylation of incoming sugar substrates concomitantly with their translocation across the cell membrane. The phosphoryl group from phosphoenolpyruvate (PEP) is transferred to the phosphoryl carrier protein HPr by enzyme I. Phospho-HPr then transfers it to the PTS EIIA domain.</text>
</comment>
<comment type="subcellular location">
    <subcellularLocation>
        <location evidence="2">Cytoplasm</location>
    </subcellularLocation>
</comment>
<keyword evidence="4" id="KW-0963">Cytoplasm</keyword>
<dbReference type="InterPro" id="IPR035895">
    <property type="entry name" value="HPr-like_sf"/>
</dbReference>
<dbReference type="PROSITE" id="PS00369">
    <property type="entry name" value="PTS_HPR_HIS"/>
    <property type="match status" value="1"/>
</dbReference>
<evidence type="ECO:0000256" key="1">
    <source>
        <dbReference type="ARBA" id="ARBA00003681"/>
    </source>
</evidence>
<proteinExistence type="predicted"/>
<gene>
    <name evidence="7" type="ORF">JL106_00830</name>
</gene>
<dbReference type="NCBIfam" id="TIGR01003">
    <property type="entry name" value="PTS_HPr_family"/>
    <property type="match status" value="1"/>
</dbReference>
<organism evidence="7 8">
    <name type="scientific">Nakamurella leprariae</name>
    <dbReference type="NCBI Taxonomy" id="2803911"/>
    <lineage>
        <taxon>Bacteria</taxon>
        <taxon>Bacillati</taxon>
        <taxon>Actinomycetota</taxon>
        <taxon>Actinomycetes</taxon>
        <taxon>Nakamurellales</taxon>
        <taxon>Nakamurellaceae</taxon>
        <taxon>Nakamurella</taxon>
    </lineage>
</organism>
<evidence type="ECO:0000256" key="3">
    <source>
        <dbReference type="ARBA" id="ARBA00020422"/>
    </source>
</evidence>
<evidence type="ECO:0000256" key="4">
    <source>
        <dbReference type="ARBA" id="ARBA00022490"/>
    </source>
</evidence>
<dbReference type="PANTHER" id="PTHR33705:SF2">
    <property type="entry name" value="PHOSPHOCARRIER PROTEIN NPR"/>
    <property type="match status" value="1"/>
</dbReference>
<protein>
    <recommendedName>
        <fullName evidence="3">Phosphocarrier protein HPr</fullName>
    </recommendedName>
</protein>
<evidence type="ECO:0000313" key="7">
    <source>
        <dbReference type="EMBL" id="MBM9465820.1"/>
    </source>
</evidence>
<dbReference type="PRINTS" id="PR00107">
    <property type="entry name" value="PHOSPHOCPHPR"/>
</dbReference>
<dbReference type="EMBL" id="JAERWK010000001">
    <property type="protein sequence ID" value="MBM9465820.1"/>
    <property type="molecule type" value="Genomic_DNA"/>
</dbReference>
<dbReference type="CDD" id="cd00367">
    <property type="entry name" value="PTS-HPr_like"/>
    <property type="match status" value="1"/>
</dbReference>
<dbReference type="Pfam" id="PF00381">
    <property type="entry name" value="PTS-HPr"/>
    <property type="match status" value="1"/>
</dbReference>
<dbReference type="PANTHER" id="PTHR33705">
    <property type="entry name" value="PHOSPHOCARRIER PROTEIN HPR"/>
    <property type="match status" value="1"/>
</dbReference>
<comment type="caution">
    <text evidence="7">The sequence shown here is derived from an EMBL/GenBank/DDBJ whole genome shotgun (WGS) entry which is preliminary data.</text>
</comment>
<feature type="domain" description="HPr" evidence="6">
    <location>
        <begin position="1"/>
        <end position="88"/>
    </location>
</feature>
<keyword evidence="8" id="KW-1185">Reference proteome</keyword>
<name>A0A939BXC1_9ACTN</name>
<dbReference type="GO" id="GO:0009401">
    <property type="term" value="P:phosphoenolpyruvate-dependent sugar phosphotransferase system"/>
    <property type="evidence" value="ECO:0007669"/>
    <property type="project" value="UniProtKB-KW"/>
</dbReference>
<sequence>MPTRTAAVASRVGLHARPASLFVQAATATGLAVTIARAGGVPVDARSILLVMGLGARHGDEVVLEAHGEGAETALDALVQLLQTDHDA</sequence>
<dbReference type="RefSeq" id="WP_205258768.1">
    <property type="nucleotide sequence ID" value="NZ_JAERWK010000001.1"/>
</dbReference>
<dbReference type="GO" id="GO:0005737">
    <property type="term" value="C:cytoplasm"/>
    <property type="evidence" value="ECO:0007669"/>
    <property type="project" value="UniProtKB-SubCell"/>
</dbReference>
<dbReference type="Gene3D" id="3.30.1340.10">
    <property type="entry name" value="HPr-like"/>
    <property type="match status" value="1"/>
</dbReference>
<reference evidence="7" key="1">
    <citation type="submission" date="2021-01" db="EMBL/GenBank/DDBJ databases">
        <title>YIM 132084 draft genome.</title>
        <authorList>
            <person name="An D."/>
        </authorList>
    </citation>
    <scope>NUCLEOTIDE SEQUENCE</scope>
    <source>
        <strain evidence="7">YIM 132084</strain>
    </source>
</reference>
<dbReference type="SUPFAM" id="SSF55594">
    <property type="entry name" value="HPr-like"/>
    <property type="match status" value="1"/>
</dbReference>
<dbReference type="AlphaFoldDB" id="A0A939BXC1"/>
<dbReference type="InterPro" id="IPR050399">
    <property type="entry name" value="HPr"/>
</dbReference>
<evidence type="ECO:0000259" key="6">
    <source>
        <dbReference type="PROSITE" id="PS51350"/>
    </source>
</evidence>
<keyword evidence="5" id="KW-0598">Phosphotransferase system</keyword>
<dbReference type="InterPro" id="IPR000032">
    <property type="entry name" value="HPr-like"/>
</dbReference>